<name>J4U860_TRIAS</name>
<evidence type="ECO:0000313" key="3">
    <source>
        <dbReference type="Proteomes" id="UP000002748"/>
    </source>
</evidence>
<dbReference type="HOGENOM" id="CLU_792709_0_0_1"/>
<dbReference type="GeneID" id="25988299"/>
<gene>
    <name evidence="2" type="ORF">A1Q1_04787</name>
</gene>
<evidence type="ECO:0000256" key="1">
    <source>
        <dbReference type="SAM" id="MobiDB-lite"/>
    </source>
</evidence>
<sequence>MTNTNLSNSLGLSGLSLSDNASTGKDHRLDSSALPSLEGFPAVVDSILYQSDNSTLLACRLVSTYFRDQADRALFDESLITDLSKGDIVIKSKGRVLPCFHPDSPEEGKIKTLSSTVVTTCTAFSHYQELAPLLIKYLPCKGVLIIYGMPLAEGHIKFPKIHSLQVQLDLRRKDAMTPTATIEHESMCVAIDLQLPLMEPTHWWKIIPFLCPNSLHCAHIWGHGKPRMSWINLGPCTPEPGQFPGTEWLDERNDNWFVHVSCPDLKGGGLNEAMRTGVRHSLAIVLASPDERLLDSTDGSPFWGYEGPSRAVIMAEAQARACEEDASDSDETVTSPSVGADELIRSCAQQ</sequence>
<comment type="caution">
    <text evidence="2">The sequence shown here is derived from an EMBL/GenBank/DDBJ whole genome shotgun (WGS) entry which is preliminary data.</text>
</comment>
<dbReference type="RefSeq" id="XP_014178500.1">
    <property type="nucleotide sequence ID" value="XM_014323025.1"/>
</dbReference>
<feature type="region of interest" description="Disordered" evidence="1">
    <location>
        <begin position="322"/>
        <end position="350"/>
    </location>
</feature>
<dbReference type="EMBL" id="ALBS01000283">
    <property type="protein sequence ID" value="EJT46610.1"/>
    <property type="molecule type" value="Genomic_DNA"/>
</dbReference>
<accession>J4U860</accession>
<proteinExistence type="predicted"/>
<dbReference type="Proteomes" id="UP000002748">
    <property type="component" value="Unassembled WGS sequence"/>
</dbReference>
<organism evidence="2 3">
    <name type="scientific">Trichosporon asahii var. asahii (strain ATCC 90039 / CBS 2479 / JCM 2466 / KCTC 7840 / NBRC 103889/ NCYC 2677 / UAMH 7654)</name>
    <name type="common">Yeast</name>
    <dbReference type="NCBI Taxonomy" id="1186058"/>
    <lineage>
        <taxon>Eukaryota</taxon>
        <taxon>Fungi</taxon>
        <taxon>Dikarya</taxon>
        <taxon>Basidiomycota</taxon>
        <taxon>Agaricomycotina</taxon>
        <taxon>Tremellomycetes</taxon>
        <taxon>Trichosporonales</taxon>
        <taxon>Trichosporonaceae</taxon>
        <taxon>Trichosporon</taxon>
    </lineage>
</organism>
<dbReference type="AlphaFoldDB" id="J4U860"/>
<protein>
    <submittedName>
        <fullName evidence="2">Uncharacterized protein</fullName>
    </submittedName>
</protein>
<dbReference type="VEuPathDB" id="FungiDB:A1Q1_04787"/>
<reference evidence="2 3" key="1">
    <citation type="journal article" date="2012" name="Eukaryot. Cell">
        <title>Draft genome sequence of CBS 2479, the standard type strain of Trichosporon asahii.</title>
        <authorList>
            <person name="Yang R.Y."/>
            <person name="Li H.T."/>
            <person name="Zhu H."/>
            <person name="Zhou G.P."/>
            <person name="Wang M."/>
            <person name="Wang L."/>
        </authorList>
    </citation>
    <scope>NUCLEOTIDE SEQUENCE [LARGE SCALE GENOMIC DNA]</scope>
    <source>
        <strain evidence="3">ATCC 90039 / CBS 2479 / JCM 2466 / KCTC 7840 / NCYC 2677 / UAMH 7654</strain>
    </source>
</reference>
<dbReference type="KEGG" id="tasa:A1Q1_04787"/>
<evidence type="ECO:0000313" key="2">
    <source>
        <dbReference type="EMBL" id="EJT46610.1"/>
    </source>
</evidence>